<feature type="transmembrane region" description="Helical" evidence="1">
    <location>
        <begin position="103"/>
        <end position="123"/>
    </location>
</feature>
<sequence>MPLTATTLKLPADVRTRVSLNVRQGKASSAFSGAYIAAAVCAFFAAVLGIPGVQLVIAAISLMIVVAVTGVAMQLRYLKERRLLIDTSSPSLWFEPRASRGGWMVAAAASTLAPAAAMVYGLINGLAGSASWSIVVGTSVIAVIGLVTLGRMLWSARLPAGLELTELGIHGIRGAGDAHLMWEDIADIAVVAAPSAKLSITDANGSPPILASILYLGADPNDVAVVLRFFRDHPEERNLLTQGGKVALRRVEEALNEPVA</sequence>
<gene>
    <name evidence="2" type="ORF">SAMN04487788_0523</name>
</gene>
<evidence type="ECO:0000256" key="1">
    <source>
        <dbReference type="SAM" id="Phobius"/>
    </source>
</evidence>
<feature type="transmembrane region" description="Helical" evidence="1">
    <location>
        <begin position="129"/>
        <end position="149"/>
    </location>
</feature>
<accession>A0A1H0LFR8</accession>
<keyword evidence="1" id="KW-0812">Transmembrane</keyword>
<evidence type="ECO:0000313" key="2">
    <source>
        <dbReference type="EMBL" id="SDO66820.1"/>
    </source>
</evidence>
<keyword evidence="1" id="KW-0472">Membrane</keyword>
<dbReference type="AlphaFoldDB" id="A0A1H0LFR8"/>
<reference evidence="2 3" key="1">
    <citation type="submission" date="2016-10" db="EMBL/GenBank/DDBJ databases">
        <authorList>
            <person name="de Groot N.N."/>
        </authorList>
    </citation>
    <scope>NUCLEOTIDE SEQUENCE [LARGE SCALE GENOMIC DNA]</scope>
    <source>
        <strain evidence="2 3">StLB037</strain>
    </source>
</reference>
<protein>
    <submittedName>
        <fullName evidence="2">Uncharacterized protein</fullName>
    </submittedName>
</protein>
<feature type="transmembrane region" description="Helical" evidence="1">
    <location>
        <begin position="30"/>
        <end position="50"/>
    </location>
</feature>
<name>A0A1H0LFR8_MICTS</name>
<proteinExistence type="predicted"/>
<organism evidence="2 3">
    <name type="scientific">Microbacterium testaceum (strain StLB037)</name>
    <dbReference type="NCBI Taxonomy" id="979556"/>
    <lineage>
        <taxon>Bacteria</taxon>
        <taxon>Bacillati</taxon>
        <taxon>Actinomycetota</taxon>
        <taxon>Actinomycetes</taxon>
        <taxon>Micrococcales</taxon>
        <taxon>Microbacteriaceae</taxon>
        <taxon>Microbacterium</taxon>
    </lineage>
</organism>
<dbReference type="EMBL" id="FNJN01000001">
    <property type="protein sequence ID" value="SDO66820.1"/>
    <property type="molecule type" value="Genomic_DNA"/>
</dbReference>
<dbReference type="Proteomes" id="UP000186456">
    <property type="component" value="Unassembled WGS sequence"/>
</dbReference>
<keyword evidence="1" id="KW-1133">Transmembrane helix</keyword>
<feature type="transmembrane region" description="Helical" evidence="1">
    <location>
        <begin position="56"/>
        <end position="75"/>
    </location>
</feature>
<evidence type="ECO:0000313" key="3">
    <source>
        <dbReference type="Proteomes" id="UP000186456"/>
    </source>
</evidence>